<reference evidence="3 4" key="1">
    <citation type="journal article" date="2017" name="ISME J.">
        <title>Energy and carbon metabolisms in a deep terrestrial subsurface fluid microbial community.</title>
        <authorList>
            <person name="Momper L."/>
            <person name="Jungbluth S.P."/>
            <person name="Lee M.D."/>
            <person name="Amend J.P."/>
        </authorList>
    </citation>
    <scope>NUCLEOTIDE SEQUENCE [LARGE SCALE GENOMIC DNA]</scope>
    <source>
        <strain evidence="3">SURF_5</strain>
    </source>
</reference>
<feature type="transmembrane region" description="Helical" evidence="2">
    <location>
        <begin position="279"/>
        <end position="303"/>
    </location>
</feature>
<feature type="transmembrane region" description="Helical" evidence="2">
    <location>
        <begin position="48"/>
        <end position="75"/>
    </location>
</feature>
<dbReference type="SUPFAM" id="SSF103473">
    <property type="entry name" value="MFS general substrate transporter"/>
    <property type="match status" value="1"/>
</dbReference>
<feature type="transmembrane region" description="Helical" evidence="2">
    <location>
        <begin position="455"/>
        <end position="476"/>
    </location>
</feature>
<feature type="transmembrane region" description="Helical" evidence="2">
    <location>
        <begin position="96"/>
        <end position="114"/>
    </location>
</feature>
<accession>A0A3A4NII6</accession>
<dbReference type="PANTHER" id="PTHR11328">
    <property type="entry name" value="MAJOR FACILITATOR SUPERFAMILY DOMAIN-CONTAINING PROTEIN"/>
    <property type="match status" value="1"/>
</dbReference>
<dbReference type="PANTHER" id="PTHR11328:SF24">
    <property type="entry name" value="MAJOR FACILITATOR SUPERFAMILY (MFS) PROFILE DOMAIN-CONTAINING PROTEIN"/>
    <property type="match status" value="1"/>
</dbReference>
<comment type="caution">
    <text evidence="3">The sequence shown here is derived from an EMBL/GenBank/DDBJ whole genome shotgun (WGS) entry which is preliminary data.</text>
</comment>
<evidence type="ECO:0000313" key="3">
    <source>
        <dbReference type="EMBL" id="RJP20397.1"/>
    </source>
</evidence>
<dbReference type="EMBL" id="QZKU01000077">
    <property type="protein sequence ID" value="RJP20397.1"/>
    <property type="molecule type" value="Genomic_DNA"/>
</dbReference>
<comment type="similarity">
    <text evidence="1">Belongs to the sodium:galactoside symporter (TC 2.A.2) family.</text>
</comment>
<evidence type="ECO:0000313" key="4">
    <source>
        <dbReference type="Proteomes" id="UP000265882"/>
    </source>
</evidence>
<evidence type="ECO:0000256" key="1">
    <source>
        <dbReference type="ARBA" id="ARBA00009617"/>
    </source>
</evidence>
<dbReference type="AlphaFoldDB" id="A0A3A4NII6"/>
<dbReference type="CDD" id="cd17332">
    <property type="entry name" value="MFS_MelB_like"/>
    <property type="match status" value="1"/>
</dbReference>
<organism evidence="3 4">
    <name type="scientific">Abyssobacteria bacterium (strain SURF_5)</name>
    <dbReference type="NCBI Taxonomy" id="2093360"/>
    <lineage>
        <taxon>Bacteria</taxon>
        <taxon>Pseudomonadati</taxon>
        <taxon>Candidatus Hydrogenedentota</taxon>
        <taxon>Candidatus Abyssobacteria</taxon>
    </lineage>
</organism>
<keyword evidence="2" id="KW-0812">Transmembrane</keyword>
<dbReference type="GO" id="GO:0005886">
    <property type="term" value="C:plasma membrane"/>
    <property type="evidence" value="ECO:0007669"/>
    <property type="project" value="TreeGrafter"/>
</dbReference>
<sequence length="501" mass="56050">MELESKGLEQISAPRAVTQSTSIFEKTAYGIAGFGGGITRNMLSLYLLFYYADVVGLNPAYVSAAIMIGNIWDAVTDPLMGFVSDHTHTRFGRRRIYLLAGALPLGILIFALWAPPARLIGFPLFIYVTVLVVLLYALYTVVAVPYLALGAELSPDSDERSSIFGFNFAFTRFGELAGAIVPHVALEFSDDVLIFLHQDIGILPDAFFTRALEYFSQPTNAFRFSAGLAGFIITCTTLATFFGTHERVAHEPERKLASSRQIMRTMYGDLFSTLKNRPFFILLISMMTIDVGSGITASMMMYITKYWLKMEELVSVFFATYMFFAMLSAVFWVQFSKRTSKKLAYLLGQSILTIALFASFFMEEGKTLRVFALLAFGGFGLGAYVMLWSLIADLVDFDEYETHKRREGAYYGIYTLFSKAAGGIGVFLTGVYLNFIGFEKGVEIDPEILLKIKLLYAPFTALINLAGVIIFSFFSYDKQEHARIQMELAERKGRVAESEQE</sequence>
<gene>
    <name evidence="3" type="ORF">C4520_11500</name>
</gene>
<dbReference type="Pfam" id="PF13347">
    <property type="entry name" value="MFS_2"/>
    <property type="match status" value="1"/>
</dbReference>
<evidence type="ECO:0000256" key="2">
    <source>
        <dbReference type="SAM" id="Phobius"/>
    </source>
</evidence>
<protein>
    <submittedName>
        <fullName evidence="3">MFS transporter</fullName>
    </submittedName>
</protein>
<keyword evidence="2" id="KW-0472">Membrane</keyword>
<proteinExistence type="inferred from homology"/>
<dbReference type="GO" id="GO:0006814">
    <property type="term" value="P:sodium ion transport"/>
    <property type="evidence" value="ECO:0007669"/>
    <property type="project" value="InterPro"/>
</dbReference>
<dbReference type="InterPro" id="IPR036259">
    <property type="entry name" value="MFS_trans_sf"/>
</dbReference>
<feature type="transmembrane region" description="Helical" evidence="2">
    <location>
        <begin position="411"/>
        <end position="435"/>
    </location>
</feature>
<dbReference type="Proteomes" id="UP000265882">
    <property type="component" value="Unassembled WGS sequence"/>
</dbReference>
<dbReference type="InterPro" id="IPR001927">
    <property type="entry name" value="Na/Gal_symport"/>
</dbReference>
<feature type="transmembrane region" description="Helical" evidence="2">
    <location>
        <begin position="120"/>
        <end position="149"/>
    </location>
</feature>
<feature type="transmembrane region" description="Helical" evidence="2">
    <location>
        <begin position="368"/>
        <end position="391"/>
    </location>
</feature>
<name>A0A3A4NII6_ABYX5</name>
<dbReference type="InterPro" id="IPR039672">
    <property type="entry name" value="MFS_2"/>
</dbReference>
<feature type="transmembrane region" description="Helical" evidence="2">
    <location>
        <begin position="315"/>
        <end position="333"/>
    </location>
</feature>
<keyword evidence="2" id="KW-1133">Transmembrane helix</keyword>
<dbReference type="GO" id="GO:0015293">
    <property type="term" value="F:symporter activity"/>
    <property type="evidence" value="ECO:0007669"/>
    <property type="project" value="InterPro"/>
</dbReference>
<dbReference type="NCBIfam" id="TIGR00792">
    <property type="entry name" value="gph"/>
    <property type="match status" value="1"/>
</dbReference>
<dbReference type="Gene3D" id="1.20.1250.20">
    <property type="entry name" value="MFS general substrate transporter like domains"/>
    <property type="match status" value="2"/>
</dbReference>
<feature type="transmembrane region" description="Helical" evidence="2">
    <location>
        <begin position="345"/>
        <end position="362"/>
    </location>
</feature>
<dbReference type="GO" id="GO:0008643">
    <property type="term" value="P:carbohydrate transport"/>
    <property type="evidence" value="ECO:0007669"/>
    <property type="project" value="InterPro"/>
</dbReference>